<evidence type="ECO:0000256" key="1">
    <source>
        <dbReference type="SAM" id="MobiDB-lite"/>
    </source>
</evidence>
<evidence type="ECO:0000313" key="3">
    <source>
        <dbReference type="EMBL" id="CAB4203060.1"/>
    </source>
</evidence>
<dbReference type="EMBL" id="LR797316">
    <property type="protein sequence ID" value="CAB4203060.1"/>
    <property type="molecule type" value="Genomic_DNA"/>
</dbReference>
<organism evidence="3">
    <name type="scientific">uncultured Caudovirales phage</name>
    <dbReference type="NCBI Taxonomy" id="2100421"/>
    <lineage>
        <taxon>Viruses</taxon>
        <taxon>Duplodnaviria</taxon>
        <taxon>Heunggongvirae</taxon>
        <taxon>Uroviricota</taxon>
        <taxon>Caudoviricetes</taxon>
        <taxon>Peduoviridae</taxon>
        <taxon>Maltschvirus</taxon>
        <taxon>Maltschvirus maltsch</taxon>
    </lineage>
</organism>
<evidence type="ECO:0000256" key="2">
    <source>
        <dbReference type="SAM" id="Phobius"/>
    </source>
</evidence>
<feature type="region of interest" description="Disordered" evidence="1">
    <location>
        <begin position="51"/>
        <end position="75"/>
    </location>
</feature>
<keyword evidence="2" id="KW-1133">Transmembrane helix</keyword>
<name>A0A6J5RX72_9CAUD</name>
<keyword evidence="2" id="KW-0812">Transmembrane</keyword>
<feature type="transmembrane region" description="Helical" evidence="2">
    <location>
        <begin position="12"/>
        <end position="35"/>
    </location>
</feature>
<proteinExistence type="predicted"/>
<sequence>MKTSKVIDSLGALYLGILLTLFTTYLTGCSFQVGIDWHGETGVDKRVQTALANKEDKPRAQGAILPAKTRYGSDN</sequence>
<reference evidence="3" key="1">
    <citation type="submission" date="2020-05" db="EMBL/GenBank/DDBJ databases">
        <authorList>
            <person name="Chiriac C."/>
            <person name="Salcher M."/>
            <person name="Ghai R."/>
            <person name="Kavagutti S V."/>
        </authorList>
    </citation>
    <scope>NUCLEOTIDE SEQUENCE</scope>
</reference>
<accession>A0A6J5RX72</accession>
<gene>
    <name evidence="3" type="ORF">UFOVP1365_51</name>
</gene>
<keyword evidence="2" id="KW-0472">Membrane</keyword>
<protein>
    <submittedName>
        <fullName evidence="3">Uncharacterized protein</fullName>
    </submittedName>
</protein>